<dbReference type="InterPro" id="IPR023795">
    <property type="entry name" value="Serpin_CS"/>
</dbReference>
<dbReference type="PANTHER" id="PTHR11461:SF211">
    <property type="entry name" value="GH10112P-RELATED"/>
    <property type="match status" value="1"/>
</dbReference>
<comment type="caution">
    <text evidence="3">The sequence shown here is derived from an EMBL/GenBank/DDBJ whole genome shotgun (WGS) entry which is preliminary data.</text>
</comment>
<sequence>MMQTLHPIDPSDKDYWKHIVQMNNGFGIELFKQVAMAKPQDNIFMSPTSIFLVLCMLYNGAAGETFMQISQTLKLPNPSEINPWNRQLINHLTSQAFGHKLLIASALWFNKGIFCHDQFVNNCIESYSASLYGIDFASPEAPAQINYWAANATQDLIQNLVSDVRGQELLITNAVYFKGDWQNPFKSEKSAPEPFYPIGGQPYQVAMMHQTANFEYFESEAFQVIKLRYLNSPLFMQIVLPRPGFHFGHCLPALSNPTMPMIDCQINLSLPRFSMEFDFGLEQYFRNLGISDFSDFALICPSLKVSGITHTAKLKVDESGTEAAAATDQIFAVISVPPPALQMKVDRPFLLNIVDGGSGQIIFSGAVVAPKEN</sequence>
<dbReference type="Gene3D" id="2.30.39.10">
    <property type="entry name" value="Alpha-1-antitrypsin, domain 1"/>
    <property type="match status" value="1"/>
</dbReference>
<dbReference type="InterPro" id="IPR042185">
    <property type="entry name" value="Serpin_sf_2"/>
</dbReference>
<dbReference type="InterPro" id="IPR036186">
    <property type="entry name" value="Serpin_sf"/>
</dbReference>
<dbReference type="EMBL" id="JAFLCK010000007">
    <property type="protein sequence ID" value="MBN8660034.1"/>
    <property type="molecule type" value="Genomic_DNA"/>
</dbReference>
<dbReference type="GO" id="GO:0005615">
    <property type="term" value="C:extracellular space"/>
    <property type="evidence" value="ECO:0007669"/>
    <property type="project" value="InterPro"/>
</dbReference>
<accession>A0A8J7P7E6</accession>
<organism evidence="3 4">
    <name type="scientific">Candidatus Obscuribacter phosphatis</name>
    <dbReference type="NCBI Taxonomy" id="1906157"/>
    <lineage>
        <taxon>Bacteria</taxon>
        <taxon>Bacillati</taxon>
        <taxon>Candidatus Melainabacteria</taxon>
        <taxon>Candidatus Obscuribacterales</taxon>
        <taxon>Candidatus Obscuribacteraceae</taxon>
        <taxon>Candidatus Obscuribacter</taxon>
    </lineage>
</organism>
<reference evidence="3" key="1">
    <citation type="submission" date="2021-02" db="EMBL/GenBank/DDBJ databases">
        <title>Genome-Resolved Metagenomics of a Microbial Community Performing Photosynthetic Biological Nutrient Removal.</title>
        <authorList>
            <person name="Mcdaniel E.A."/>
        </authorList>
    </citation>
    <scope>NUCLEOTIDE SEQUENCE</scope>
    <source>
        <strain evidence="3">UWPOB_OBS1</strain>
    </source>
</reference>
<gene>
    <name evidence="3" type="ORF">J0M35_06695</name>
</gene>
<dbReference type="InterPro" id="IPR023796">
    <property type="entry name" value="Serpin_dom"/>
</dbReference>
<dbReference type="SMART" id="SM00093">
    <property type="entry name" value="SERPIN"/>
    <property type="match status" value="1"/>
</dbReference>
<evidence type="ECO:0000313" key="4">
    <source>
        <dbReference type="Proteomes" id="UP000664277"/>
    </source>
</evidence>
<name>A0A8J7P7E6_9BACT</name>
<dbReference type="InterPro" id="IPR000215">
    <property type="entry name" value="Serpin_fam"/>
</dbReference>
<comment type="similarity">
    <text evidence="1">Belongs to the serpin family.</text>
</comment>
<dbReference type="Gene3D" id="3.30.497.10">
    <property type="entry name" value="Antithrombin, subunit I, domain 2"/>
    <property type="match status" value="1"/>
</dbReference>
<dbReference type="Proteomes" id="UP000664277">
    <property type="component" value="Unassembled WGS sequence"/>
</dbReference>
<feature type="domain" description="Serpin" evidence="2">
    <location>
        <begin position="28"/>
        <end position="370"/>
    </location>
</feature>
<dbReference type="SUPFAM" id="SSF56574">
    <property type="entry name" value="Serpins"/>
    <property type="match status" value="1"/>
</dbReference>
<proteinExistence type="inferred from homology"/>
<dbReference type="PROSITE" id="PS00284">
    <property type="entry name" value="SERPIN"/>
    <property type="match status" value="1"/>
</dbReference>
<dbReference type="AlphaFoldDB" id="A0A8J7P7E6"/>
<dbReference type="InterPro" id="IPR042178">
    <property type="entry name" value="Serpin_sf_1"/>
</dbReference>
<dbReference type="GO" id="GO:0004867">
    <property type="term" value="F:serine-type endopeptidase inhibitor activity"/>
    <property type="evidence" value="ECO:0007669"/>
    <property type="project" value="InterPro"/>
</dbReference>
<dbReference type="Pfam" id="PF00079">
    <property type="entry name" value="Serpin"/>
    <property type="match status" value="1"/>
</dbReference>
<evidence type="ECO:0000313" key="3">
    <source>
        <dbReference type="EMBL" id="MBN8660034.1"/>
    </source>
</evidence>
<evidence type="ECO:0000259" key="2">
    <source>
        <dbReference type="SMART" id="SM00093"/>
    </source>
</evidence>
<evidence type="ECO:0000256" key="1">
    <source>
        <dbReference type="RuleBase" id="RU000411"/>
    </source>
</evidence>
<dbReference type="PANTHER" id="PTHR11461">
    <property type="entry name" value="SERINE PROTEASE INHIBITOR, SERPIN"/>
    <property type="match status" value="1"/>
</dbReference>
<protein>
    <recommendedName>
        <fullName evidence="2">Serpin domain-containing protein</fullName>
    </recommendedName>
</protein>